<geneLocation type="plasmid" evidence="2">
    <name>pSTJ001</name>
</geneLocation>
<reference evidence="2" key="1">
    <citation type="journal article" date="2016" name="Environ. Microbiol.">
        <title>The complete genome of a viable archaeum isolated from 123-million-year-old rock salt.</title>
        <authorList>
            <person name="Jaakkola S.T."/>
            <person name="Pfeiffer F."/>
            <person name="Ravantti J.J."/>
            <person name="Guo Q."/>
            <person name="Liu Y."/>
            <person name="Chen X."/>
            <person name="Ma H."/>
            <person name="Yang C."/>
            <person name="Oksanen H.M."/>
            <person name="Bamford D.H."/>
        </authorList>
    </citation>
    <scope>NUCLEOTIDE SEQUENCE</scope>
    <source>
        <strain evidence="2">JI20-1</strain>
        <plasmid evidence="2">Plasmid pSTJ001</plasmid>
    </source>
</reference>
<dbReference type="Pfam" id="PF24444">
    <property type="entry name" value="DUF7563"/>
    <property type="match status" value="1"/>
</dbReference>
<dbReference type="InterPro" id="IPR055985">
    <property type="entry name" value="DUF7563"/>
</dbReference>
<keyword evidence="2" id="KW-1185">Reference proteome</keyword>
<gene>
    <name evidence="1" type="ORF">HHUB_4220</name>
</gene>
<dbReference type="KEGG" id="hhb:Hhub_4220"/>
<dbReference type="EMBL" id="LN831303">
    <property type="protein sequence ID" value="CQH63902.1"/>
    <property type="molecule type" value="Genomic_DNA"/>
</dbReference>
<evidence type="ECO:0000313" key="2">
    <source>
        <dbReference type="Proteomes" id="UP000066737"/>
    </source>
</evidence>
<organism evidence="1 2">
    <name type="scientific">Halobacterium hubeiense</name>
    <dbReference type="NCBI Taxonomy" id="1407499"/>
    <lineage>
        <taxon>Archaea</taxon>
        <taxon>Methanobacteriati</taxon>
        <taxon>Methanobacteriota</taxon>
        <taxon>Stenosarchaea group</taxon>
        <taxon>Halobacteria</taxon>
        <taxon>Halobacteriales</taxon>
        <taxon>Halobacteriaceae</taxon>
        <taxon>Halobacterium</taxon>
    </lineage>
</organism>
<evidence type="ECO:0000313" key="1">
    <source>
        <dbReference type="EMBL" id="CQH63902.1"/>
    </source>
</evidence>
<accession>A0A0U5H4T4</accession>
<dbReference type="AlphaFoldDB" id="A0A0U5H4T4"/>
<dbReference type="Proteomes" id="UP000066737">
    <property type="component" value="Plasmid pSTJ001"/>
</dbReference>
<protein>
    <submittedName>
        <fullName evidence="1">Small CPxCG-related zinc finger protein</fullName>
    </submittedName>
</protein>
<sequence length="48" mass="5446">MAECQNCGGHVTEVYVRVFTPDSVDEPQVCLNCEDMTRGREGVREKRT</sequence>
<name>A0A0U5H4T4_9EURY</name>
<proteinExistence type="predicted"/>